<evidence type="ECO:0000256" key="1">
    <source>
        <dbReference type="SAM" id="MobiDB-lite"/>
    </source>
</evidence>
<accession>A0A9P1P0L0</accession>
<evidence type="ECO:0000313" key="3">
    <source>
        <dbReference type="Proteomes" id="UP000032946"/>
    </source>
</evidence>
<dbReference type="AlphaFoldDB" id="A0A9P1P0L0"/>
<dbReference type="RefSeq" id="WP_006624353.1">
    <property type="nucleotide sequence ID" value="NZ_FO818640.1"/>
</dbReference>
<organism evidence="2 3">
    <name type="scientific">Limnospira indica PCC 8005</name>
    <dbReference type="NCBI Taxonomy" id="376219"/>
    <lineage>
        <taxon>Bacteria</taxon>
        <taxon>Bacillati</taxon>
        <taxon>Cyanobacteriota</taxon>
        <taxon>Cyanophyceae</taxon>
        <taxon>Oscillatoriophycideae</taxon>
        <taxon>Oscillatoriales</taxon>
        <taxon>Sirenicapillariaceae</taxon>
        <taxon>Limnospira</taxon>
    </lineage>
</organism>
<dbReference type="EMBL" id="FO818640">
    <property type="protein sequence ID" value="CDM96584.1"/>
    <property type="molecule type" value="Genomic_DNA"/>
</dbReference>
<feature type="compositionally biased region" description="Polar residues" evidence="1">
    <location>
        <begin position="26"/>
        <end position="35"/>
    </location>
</feature>
<proteinExistence type="predicted"/>
<keyword evidence="3" id="KW-1185">Reference proteome</keyword>
<dbReference type="Proteomes" id="UP000032946">
    <property type="component" value="Chromosome"/>
</dbReference>
<sequence length="49" mass="5519">MVQERVNPIVTIGDRSSVRPPKPITLPNNLESGYSVTHPDENRYKQATI</sequence>
<protein>
    <submittedName>
        <fullName evidence="2">Uncharacterized protein</fullName>
    </submittedName>
</protein>
<feature type="region of interest" description="Disordered" evidence="1">
    <location>
        <begin position="1"/>
        <end position="49"/>
    </location>
</feature>
<name>A0A9P1P0L0_9CYAN</name>
<gene>
    <name evidence="2" type="ORF">ARTHRO_40993</name>
</gene>
<reference evidence="2 3" key="1">
    <citation type="submission" date="2014-02" db="EMBL/GenBank/DDBJ databases">
        <authorList>
            <person name="Genoscope - CEA"/>
        </authorList>
    </citation>
    <scope>NUCLEOTIDE SEQUENCE [LARGE SCALE GENOMIC DNA]</scope>
    <source>
        <strain evidence="2 3">PCC 8005</strain>
    </source>
</reference>
<feature type="compositionally biased region" description="Basic and acidic residues" evidence="1">
    <location>
        <begin position="38"/>
        <end position="49"/>
    </location>
</feature>
<evidence type="ECO:0000313" key="2">
    <source>
        <dbReference type="EMBL" id="CDM96584.1"/>
    </source>
</evidence>